<evidence type="ECO:0000313" key="2">
    <source>
        <dbReference type="Proteomes" id="UP000308133"/>
    </source>
</evidence>
<proteinExistence type="predicted"/>
<comment type="caution">
    <text evidence="1">The sequence shown here is derived from an EMBL/GenBank/DDBJ whole genome shotgun (WGS) entry which is preliminary data.</text>
</comment>
<name>A0A4U7AQL8_9PEZI</name>
<organism evidence="1 2">
    <name type="scientific">Elsinoe australis</name>
    <dbReference type="NCBI Taxonomy" id="40998"/>
    <lineage>
        <taxon>Eukaryota</taxon>
        <taxon>Fungi</taxon>
        <taxon>Dikarya</taxon>
        <taxon>Ascomycota</taxon>
        <taxon>Pezizomycotina</taxon>
        <taxon>Dothideomycetes</taxon>
        <taxon>Dothideomycetidae</taxon>
        <taxon>Myriangiales</taxon>
        <taxon>Elsinoaceae</taxon>
        <taxon>Elsinoe</taxon>
    </lineage>
</organism>
<reference evidence="1 2" key="1">
    <citation type="submission" date="2018-02" db="EMBL/GenBank/DDBJ databases">
        <title>Draft genome sequences of Elsinoe sp., causing black scab on jojoba.</title>
        <authorList>
            <person name="Stodart B."/>
            <person name="Jeffress S."/>
            <person name="Ash G."/>
            <person name="Arun Chinnappa K."/>
        </authorList>
    </citation>
    <scope>NUCLEOTIDE SEQUENCE [LARGE SCALE GENOMIC DNA]</scope>
    <source>
        <strain evidence="1 2">Hillstone_2</strain>
    </source>
</reference>
<dbReference type="EMBL" id="PTQR01000099">
    <property type="protein sequence ID" value="TKX20199.1"/>
    <property type="molecule type" value="Genomic_DNA"/>
</dbReference>
<protein>
    <submittedName>
        <fullName evidence="1">Uncharacterized protein</fullName>
    </submittedName>
</protein>
<dbReference type="Proteomes" id="UP000308133">
    <property type="component" value="Unassembled WGS sequence"/>
</dbReference>
<evidence type="ECO:0000313" key="1">
    <source>
        <dbReference type="EMBL" id="TKX20199.1"/>
    </source>
</evidence>
<dbReference type="AlphaFoldDB" id="A0A4U7AQL8"/>
<gene>
    <name evidence="1" type="ORF">C1H76_7618</name>
</gene>
<sequence>MAHVAVHPARPRIPRRNLDVGSRQVSIRPLLLVGDDNEVPELERNSDRRGIFIDQYLPEYGNVCGVACAIMCISSTGGFRIECDVAQEHTPFGTRGQPVPDITATDVMGQIQARPWRTGSYLELHQAIDDLVDDLAEASGTPAGQPRGIIDILRATTVGVAQYSFTLADCVKCECDTAGQLLNFQEISIVDLEMYMLSLAPGSAPASEEIQRFFMQHQRERCGGCLQPKQLSKVVLDHLPLTMIVGDMICGRRLRREDFNPVNVTAAGYRTTHEATYHLVSFVLYHPAEKDDEAGHFTVCVKDTTILTLPGTSCSWTQYDTTHMGGDAVRDVINDEVERSGGENGWAFRGLHASLSFARGYQMLELGGLLQTMFFRRSI</sequence>
<accession>A0A4U7AQL8</accession>